<dbReference type="PRINTS" id="PR00623">
    <property type="entry name" value="HISTONEH4"/>
</dbReference>
<dbReference type="InterPro" id="IPR001951">
    <property type="entry name" value="Histone_H4"/>
</dbReference>
<gene>
    <name evidence="11" type="ORF">TCEB3V08_LOCUS243</name>
</gene>
<sequence length="291" mass="32416">MSKVEFEGIVHAFAWKASEKPNRKKHHQYTKPGLNHNLIVIGSLVNCEISALTLAATEQHIQGLGSGFHNYDLIQALSPSDITESEISQEFADREKKMKIFSIIPGAPSELILDIKTPAILHTTVGYQESLRPARQDLATVFHTRDKGKGLVKSGVKLYRKVLRYHIQGITKPEIKGLAHQGGVKRGKEMRGMLKVFLNKTNRNVITYLKKNTLKESGSFHRCSVERIANFTGLEASSDRHPPRVSFTLFTFTSSPFRTTPKPVKKKTAPINNPREAPGICQNHSSTLSGP</sequence>
<keyword evidence="8" id="KW-0539">Nucleus</keyword>
<accession>A0A7R9CA40</accession>
<dbReference type="GO" id="GO:0005634">
    <property type="term" value="C:nucleus"/>
    <property type="evidence" value="ECO:0007669"/>
    <property type="project" value="UniProtKB-SubCell"/>
</dbReference>
<dbReference type="AlphaFoldDB" id="A0A7R9CA40"/>
<feature type="region of interest" description="Disordered" evidence="10">
    <location>
        <begin position="259"/>
        <end position="291"/>
    </location>
</feature>
<keyword evidence="7" id="KW-0238">DNA-binding</keyword>
<dbReference type="GO" id="GO:0030527">
    <property type="term" value="F:structural constituent of chromatin"/>
    <property type="evidence" value="ECO:0007669"/>
    <property type="project" value="InterPro"/>
</dbReference>
<dbReference type="Gene3D" id="1.10.20.10">
    <property type="entry name" value="Histone, subunit A"/>
    <property type="match status" value="1"/>
</dbReference>
<evidence type="ECO:0000313" key="11">
    <source>
        <dbReference type="EMBL" id="CAD7392209.1"/>
    </source>
</evidence>
<comment type="function">
    <text evidence="1">Core component of nucleosome. Nucleosomes wrap and compact DNA into chromatin, limiting DNA accessibility to the cellular machineries which require DNA as a template. Histones thereby play a central role in transcription regulation, DNA repair, DNA replication and chromosomal stability. DNA accessibility is regulated via a complex set of post-translational modifications of histones, also called histone code, and nucleosome remodeling.</text>
</comment>
<evidence type="ECO:0000256" key="10">
    <source>
        <dbReference type="SAM" id="MobiDB-lite"/>
    </source>
</evidence>
<keyword evidence="6" id="KW-0158">Chromosome</keyword>
<organism evidence="11">
    <name type="scientific">Timema cristinae</name>
    <name type="common">Walking stick</name>
    <dbReference type="NCBI Taxonomy" id="61476"/>
    <lineage>
        <taxon>Eukaryota</taxon>
        <taxon>Metazoa</taxon>
        <taxon>Ecdysozoa</taxon>
        <taxon>Arthropoda</taxon>
        <taxon>Hexapoda</taxon>
        <taxon>Insecta</taxon>
        <taxon>Pterygota</taxon>
        <taxon>Neoptera</taxon>
        <taxon>Polyneoptera</taxon>
        <taxon>Phasmatodea</taxon>
        <taxon>Timematodea</taxon>
        <taxon>Timematoidea</taxon>
        <taxon>Timematidae</taxon>
        <taxon>Timema</taxon>
    </lineage>
</organism>
<comment type="subcellular location">
    <subcellularLocation>
        <location evidence="3">Chromosome</location>
    </subcellularLocation>
    <subcellularLocation>
        <location evidence="2">Nucleus</location>
    </subcellularLocation>
</comment>
<evidence type="ECO:0000256" key="2">
    <source>
        <dbReference type="ARBA" id="ARBA00004123"/>
    </source>
</evidence>
<protein>
    <recommendedName>
        <fullName evidence="5">Histone H4</fullName>
    </recommendedName>
</protein>
<comment type="similarity">
    <text evidence="4">Belongs to the histone H4 family.</text>
</comment>
<evidence type="ECO:0000256" key="4">
    <source>
        <dbReference type="ARBA" id="ARBA00006564"/>
    </source>
</evidence>
<proteinExistence type="inferred from homology"/>
<evidence type="ECO:0000256" key="8">
    <source>
        <dbReference type="ARBA" id="ARBA00023242"/>
    </source>
</evidence>
<dbReference type="GO" id="GO:0046982">
    <property type="term" value="F:protein heterodimerization activity"/>
    <property type="evidence" value="ECO:0007669"/>
    <property type="project" value="InterPro"/>
</dbReference>
<evidence type="ECO:0000256" key="1">
    <source>
        <dbReference type="ARBA" id="ARBA00002001"/>
    </source>
</evidence>
<dbReference type="GO" id="GO:0003677">
    <property type="term" value="F:DNA binding"/>
    <property type="evidence" value="ECO:0007669"/>
    <property type="project" value="UniProtKB-KW"/>
</dbReference>
<keyword evidence="9" id="KW-0544">Nucleosome core</keyword>
<reference evidence="11" key="1">
    <citation type="submission" date="2020-11" db="EMBL/GenBank/DDBJ databases">
        <authorList>
            <person name="Tran Van P."/>
        </authorList>
    </citation>
    <scope>NUCLEOTIDE SEQUENCE</scope>
</reference>
<dbReference type="GO" id="GO:0000786">
    <property type="term" value="C:nucleosome"/>
    <property type="evidence" value="ECO:0007669"/>
    <property type="project" value="UniProtKB-KW"/>
</dbReference>
<evidence type="ECO:0000256" key="7">
    <source>
        <dbReference type="ARBA" id="ARBA00023125"/>
    </source>
</evidence>
<evidence type="ECO:0000256" key="6">
    <source>
        <dbReference type="ARBA" id="ARBA00022454"/>
    </source>
</evidence>
<evidence type="ECO:0000256" key="9">
    <source>
        <dbReference type="ARBA" id="ARBA00023269"/>
    </source>
</evidence>
<name>A0A7R9CA40_TIMCR</name>
<evidence type="ECO:0000256" key="3">
    <source>
        <dbReference type="ARBA" id="ARBA00004286"/>
    </source>
</evidence>
<evidence type="ECO:0000256" key="5">
    <source>
        <dbReference type="ARBA" id="ARBA00020836"/>
    </source>
</evidence>
<dbReference type="InterPro" id="IPR009072">
    <property type="entry name" value="Histone-fold"/>
</dbReference>
<feature type="compositionally biased region" description="Polar residues" evidence="10">
    <location>
        <begin position="282"/>
        <end position="291"/>
    </location>
</feature>
<dbReference type="EMBL" id="OC316506">
    <property type="protein sequence ID" value="CAD7392209.1"/>
    <property type="molecule type" value="Genomic_DNA"/>
</dbReference>
<dbReference type="PANTHER" id="PTHR10484">
    <property type="entry name" value="HISTONE H4"/>
    <property type="match status" value="1"/>
</dbReference>